<dbReference type="Proteomes" id="UP001642501">
    <property type="component" value="Unassembled WGS sequence"/>
</dbReference>
<protein>
    <recommendedName>
        <fullName evidence="4">Methyltransferase type 11 domain-containing protein</fullName>
    </recommendedName>
</protein>
<gene>
    <name evidence="2" type="ORF">SEPCBS57363_006239</name>
</gene>
<evidence type="ECO:0000313" key="2">
    <source>
        <dbReference type="EMBL" id="CAK7274584.1"/>
    </source>
</evidence>
<dbReference type="Gene3D" id="3.40.50.150">
    <property type="entry name" value="Vaccinia Virus protein VP39"/>
    <property type="match status" value="1"/>
</dbReference>
<evidence type="ECO:0000256" key="1">
    <source>
        <dbReference type="SAM" id="MobiDB-lite"/>
    </source>
</evidence>
<proteinExistence type="predicted"/>
<dbReference type="SUPFAM" id="SSF53335">
    <property type="entry name" value="S-adenosyl-L-methionine-dependent methyltransferases"/>
    <property type="match status" value="1"/>
</dbReference>
<sequence>MTSEETLMRPNGAPSNEVCTEAGRGRKDLATSDDKQAPAPRPIVRRMSPRKWNRLGRSHSQPPTANRALQPMSPVAVAVKFAADLPGKKKPVAFYTVFDSSDQDDEDVNAGDLLREACVLGSQRASSFNNSKKRPSLERSMLDSDTSLTRRRQQRYLFKRQPEVVEQPSLPQKQRKLQLFQTANKPPGQKVPVQPLARATFPTASLLSQTSTDVPNKSSSKLPQVECVHETVSGGSLGRTSPKSFSRPFRRVSVQLPSSLAPLIKPLSKDSDTDEPFFPITLIPDFVLDEPAASGRTADAVQYNFCQSQTLQPEAYYGDVGSKAFIDPLEILCDMSSTNSSGLLSFTHAIAVVPDPSAPLVEDEIWDEYNDIFGDFEEQTEAEFSAGSLKKAVLRSEIPLKKENAEPLVAIAYPTSQLKSFTSQFVTSPAKMSSRALSKLPPAPFSDTDSVSGHDDQNHSKATSPSIAKRSIRQSAKGATRRSDSDLCSQDSKDNSILLQVKLRVSSMTVSKWLTFGQVLFSPAHDGIVKAVSAPDGHSVLVVDGLGNDDWSFYAAETYPAAAFFNLSARAPHFVDRHCSASAFPLSLPNHHQIRYTLCADKLPFGPEFFHTVVFRFPAAAPTSHYKNIVDEACRVLKPGGYLELSILDLDLNNMGPRTRRAVSQLKERLHSHTPNLHPGSAADAILHFVGMSGFADIKSCRVGIPVANCSSWSSEDTIKPHFGARPRNDLRSHPRNAASDRSKNPDANESITSTVARVGRWWHSQCYGDAALVPNSRQTSNETGSSGIWMDHALIKECEEWQTSFKFTVCYARVPVDKRASSV</sequence>
<feature type="region of interest" description="Disordered" evidence="1">
    <location>
        <begin position="436"/>
        <end position="491"/>
    </location>
</feature>
<evidence type="ECO:0008006" key="4">
    <source>
        <dbReference type="Google" id="ProtNLM"/>
    </source>
</evidence>
<evidence type="ECO:0000313" key="3">
    <source>
        <dbReference type="Proteomes" id="UP001642501"/>
    </source>
</evidence>
<keyword evidence="3" id="KW-1185">Reference proteome</keyword>
<feature type="region of interest" description="Disordered" evidence="1">
    <location>
        <begin position="124"/>
        <end position="150"/>
    </location>
</feature>
<organism evidence="2 3">
    <name type="scientific">Sporothrix epigloea</name>
    <dbReference type="NCBI Taxonomy" id="1892477"/>
    <lineage>
        <taxon>Eukaryota</taxon>
        <taxon>Fungi</taxon>
        <taxon>Dikarya</taxon>
        <taxon>Ascomycota</taxon>
        <taxon>Pezizomycotina</taxon>
        <taxon>Sordariomycetes</taxon>
        <taxon>Sordariomycetidae</taxon>
        <taxon>Ophiostomatales</taxon>
        <taxon>Ophiostomataceae</taxon>
        <taxon>Sporothrix</taxon>
    </lineage>
</organism>
<feature type="compositionally biased region" description="Basic and acidic residues" evidence="1">
    <location>
        <begin position="23"/>
        <end position="36"/>
    </location>
</feature>
<reference evidence="2 3" key="1">
    <citation type="submission" date="2024-01" db="EMBL/GenBank/DDBJ databases">
        <authorList>
            <person name="Allen C."/>
            <person name="Tagirdzhanova G."/>
        </authorList>
    </citation>
    <scope>NUCLEOTIDE SEQUENCE [LARGE SCALE GENOMIC DNA]</scope>
    <source>
        <strain evidence="2 3">CBS 573.63</strain>
    </source>
</reference>
<dbReference type="InterPro" id="IPR029063">
    <property type="entry name" value="SAM-dependent_MTases_sf"/>
</dbReference>
<name>A0ABP0E1Y7_9PEZI</name>
<feature type="region of interest" description="Disordered" evidence="1">
    <location>
        <begin position="721"/>
        <end position="751"/>
    </location>
</feature>
<dbReference type="EMBL" id="CAWUOM010000173">
    <property type="protein sequence ID" value="CAK7274584.1"/>
    <property type="molecule type" value="Genomic_DNA"/>
</dbReference>
<accession>A0ABP0E1Y7</accession>
<feature type="region of interest" description="Disordered" evidence="1">
    <location>
        <begin position="1"/>
        <end position="68"/>
    </location>
</feature>
<feature type="compositionally biased region" description="Basic residues" evidence="1">
    <location>
        <begin position="43"/>
        <end position="57"/>
    </location>
</feature>
<comment type="caution">
    <text evidence="2">The sequence shown here is derived from an EMBL/GenBank/DDBJ whole genome shotgun (WGS) entry which is preliminary data.</text>
</comment>
<feature type="compositionally biased region" description="Basic and acidic residues" evidence="1">
    <location>
        <begin position="727"/>
        <end position="747"/>
    </location>
</feature>